<proteinExistence type="predicted"/>
<dbReference type="GO" id="GO:0016887">
    <property type="term" value="F:ATP hydrolysis activity"/>
    <property type="evidence" value="ECO:0007669"/>
    <property type="project" value="InterPro"/>
</dbReference>
<dbReference type="RefSeq" id="WP_077955396.1">
    <property type="nucleotide sequence ID" value="NZ_MKMQ01000011.1"/>
</dbReference>
<sequence length="627" mass="72789">MKLFLKTFRMIGIDKNYGFNFKKGLNFISGPTSTGKTTIFELIDYALGAKQHKSYIEVGQKCTDIELEIILDNTTYKIKRRLFDYKLPVLIEILDEANQKFLEYGIFDVENSNNEKSLSSFLLSKLGLSGVKIASQNLSFRDLFKYSYLKQIEIDNEDILSSESNPVLNNKRKSTFEIIFNFYDQLLGELKAKLKESQEELKNETLRYEGIETFLKTSNIENFESVKLRRNEINQQIIELKELLGDKSNHKSEGISNPKVQELNASVRLKKINLKKHYDELNDKDEYIGKLRLLSNQYESDIAKLDATIMGIKGINKYEFLICPNCMKPLETHQNGANCHLCGDNMDDIVENTLILKTEKKNTVKKRNELEKHISYKVTEKFELQKVIKNLNDDINSDERILEELTEEYVNPFIEEISLINMALGRYYKELDGLENSLRFIKELNRLTLLLSDKEKEVNRLKEQIKGKANLNDKSSTLDMLSTRFSSILKEFQFPKLEKAYVNPKDYLPYVRERKYNSLGSLGAVTLITMAYYLSIFVETEEDIYNHLNLLMIDTPRKNLGTSSQNEEFQDEEIYNSVIKYFISLDKTSSEEMQLLIINNGYPDFLPKKDIIVEFSSDGRVGLIDDI</sequence>
<comment type="caution">
    <text evidence="3">The sequence shown here is derived from an EMBL/GenBank/DDBJ whole genome shotgun (WGS) entry which is preliminary data.</text>
</comment>
<dbReference type="InterPro" id="IPR038729">
    <property type="entry name" value="Rad50/SbcC_AAA"/>
</dbReference>
<dbReference type="AlphaFoldDB" id="A0A7U7YHV5"/>
<dbReference type="Pfam" id="PF13476">
    <property type="entry name" value="AAA_23"/>
    <property type="match status" value="1"/>
</dbReference>
<dbReference type="Proteomes" id="UP000540417">
    <property type="component" value="Unassembled WGS sequence"/>
</dbReference>
<dbReference type="EMBL" id="AABGVJ010000001">
    <property type="protein sequence ID" value="EAH4371662.1"/>
    <property type="molecule type" value="Genomic_DNA"/>
</dbReference>
<name>A0A7U7YHV5_LISMN</name>
<dbReference type="Gene3D" id="3.40.50.300">
    <property type="entry name" value="P-loop containing nucleotide triphosphate hydrolases"/>
    <property type="match status" value="1"/>
</dbReference>
<dbReference type="InterPro" id="IPR027417">
    <property type="entry name" value="P-loop_NTPase"/>
</dbReference>
<evidence type="ECO:0000313" key="4">
    <source>
        <dbReference type="Proteomes" id="UP000540417"/>
    </source>
</evidence>
<feature type="coiled-coil region" evidence="1">
    <location>
        <begin position="180"/>
        <end position="207"/>
    </location>
</feature>
<organism evidence="3 4">
    <name type="scientific">Listeria monocytogenes</name>
    <dbReference type="NCBI Taxonomy" id="1639"/>
    <lineage>
        <taxon>Bacteria</taxon>
        <taxon>Bacillati</taxon>
        <taxon>Bacillota</taxon>
        <taxon>Bacilli</taxon>
        <taxon>Bacillales</taxon>
        <taxon>Listeriaceae</taxon>
        <taxon>Listeria</taxon>
    </lineage>
</organism>
<accession>A0A7U7YHV5</accession>
<feature type="coiled-coil region" evidence="1">
    <location>
        <begin position="444"/>
        <end position="471"/>
    </location>
</feature>
<feature type="domain" description="Rad50/SbcC-type AAA" evidence="2">
    <location>
        <begin position="2"/>
        <end position="241"/>
    </location>
</feature>
<evidence type="ECO:0000259" key="2">
    <source>
        <dbReference type="Pfam" id="PF13476"/>
    </source>
</evidence>
<dbReference type="SUPFAM" id="SSF52540">
    <property type="entry name" value="P-loop containing nucleoside triphosphate hydrolases"/>
    <property type="match status" value="2"/>
</dbReference>
<keyword evidence="1" id="KW-0175">Coiled coil</keyword>
<evidence type="ECO:0000256" key="1">
    <source>
        <dbReference type="SAM" id="Coils"/>
    </source>
</evidence>
<gene>
    <name evidence="3" type="ORF">E5H26_02965</name>
</gene>
<evidence type="ECO:0000313" key="3">
    <source>
        <dbReference type="EMBL" id="EAH4371662.1"/>
    </source>
</evidence>
<reference evidence="3 4" key="1">
    <citation type="submission" date="2019-04" db="EMBL/GenBank/DDBJ databases">
        <authorList>
            <consortium name="GenomeTrakr: Next Generation Sequencing Network for Food Pathogen Tracability"/>
        </authorList>
    </citation>
    <scope>NUCLEOTIDE SEQUENCE [LARGE SCALE GENOMIC DNA]</scope>
    <source>
        <strain evidence="3 4">LS1419</strain>
    </source>
</reference>
<protein>
    <submittedName>
        <fullName evidence="3">DNA recombination protein RecN</fullName>
    </submittedName>
</protein>
<dbReference type="GO" id="GO:0006302">
    <property type="term" value="P:double-strand break repair"/>
    <property type="evidence" value="ECO:0007669"/>
    <property type="project" value="InterPro"/>
</dbReference>